<dbReference type="AlphaFoldDB" id="A0A398ATV2"/>
<dbReference type="InterPro" id="IPR054483">
    <property type="entry name" value="DC1-like_CT"/>
</dbReference>
<protein>
    <recommendedName>
        <fullName evidence="6">Phorbol-ester/DAG-type domain-containing protein</fullName>
    </recommendedName>
</protein>
<evidence type="ECO:0000256" key="1">
    <source>
        <dbReference type="ARBA" id="ARBA00022737"/>
    </source>
</evidence>
<dbReference type="Proteomes" id="UP000264353">
    <property type="component" value="Chromosome A1"/>
</dbReference>
<reference evidence="4 5" key="1">
    <citation type="submission" date="2018-06" db="EMBL/GenBank/DDBJ databases">
        <title>WGS assembly of Brassica rapa FPsc.</title>
        <authorList>
            <person name="Bowman J."/>
            <person name="Kohchi T."/>
            <person name="Yamato K."/>
            <person name="Jenkins J."/>
            <person name="Shu S."/>
            <person name="Ishizaki K."/>
            <person name="Yamaoka S."/>
            <person name="Nishihama R."/>
            <person name="Nakamura Y."/>
            <person name="Berger F."/>
            <person name="Adam C."/>
            <person name="Aki S."/>
            <person name="Althoff F."/>
            <person name="Araki T."/>
            <person name="Arteaga-Vazquez M."/>
            <person name="Balasubrmanian S."/>
            <person name="Bauer D."/>
            <person name="Boehm C."/>
            <person name="Briginshaw L."/>
            <person name="Caballero-Perez J."/>
            <person name="Catarino B."/>
            <person name="Chen F."/>
            <person name="Chiyoda S."/>
            <person name="Chovatia M."/>
            <person name="Davies K."/>
            <person name="Delmans M."/>
            <person name="Demura T."/>
            <person name="Dierschke T."/>
            <person name="Dolan L."/>
            <person name="Dorantes-Acosta A."/>
            <person name="Eklund D."/>
            <person name="Florent S."/>
            <person name="Flores-Sandoval E."/>
            <person name="Fujiyama A."/>
            <person name="Fukuzawa H."/>
            <person name="Galik B."/>
            <person name="Grimanelli D."/>
            <person name="Grimwood J."/>
            <person name="Grossniklaus U."/>
            <person name="Hamada T."/>
            <person name="Haseloff J."/>
            <person name="Hetherington A."/>
            <person name="Higo A."/>
            <person name="Hirakawa Y."/>
            <person name="Hundley H."/>
            <person name="Ikeda Y."/>
            <person name="Inoue K."/>
            <person name="Inoue S."/>
            <person name="Ishida S."/>
            <person name="Jia Q."/>
            <person name="Kakita M."/>
            <person name="Kanazawa T."/>
            <person name="Kawai Y."/>
            <person name="Kawashima T."/>
            <person name="Kennedy M."/>
            <person name="Kinose K."/>
            <person name="Kinoshita T."/>
            <person name="Kohara Y."/>
            <person name="Koide E."/>
            <person name="Komatsu K."/>
            <person name="Kopischke S."/>
            <person name="Kubo M."/>
            <person name="Kyozuka J."/>
            <person name="Lagercrantz U."/>
            <person name="Lin S."/>
            <person name="Lindquist E."/>
            <person name="Lipzen A."/>
            <person name="Lu C."/>
            <person name="Luna E."/>
            <person name="Martienssen R."/>
            <person name="Minamino N."/>
            <person name="Mizutani M."/>
            <person name="Mizutani M."/>
            <person name="Mochizuki N."/>
            <person name="Monte I."/>
            <person name="Mosher R."/>
            <person name="Nagasaki H."/>
            <person name="Nakagami H."/>
            <person name="Naramoto S."/>
            <person name="Nishitani K."/>
            <person name="Ohtani M."/>
            <person name="Okamoto T."/>
            <person name="Okumura M."/>
            <person name="Phillips J."/>
            <person name="Pollak B."/>
            <person name="Reinders A."/>
            <person name="Roevekamp M."/>
            <person name="Sano R."/>
            <person name="Sawa S."/>
            <person name="Schmid M."/>
            <person name="Shirakawa M."/>
            <person name="Solano R."/>
            <person name="Spunde A."/>
            <person name="Suetsugu N."/>
            <person name="Sugano S."/>
            <person name="Sugiyama A."/>
            <person name="Sun R."/>
            <person name="Suzuki Y."/>
            <person name="Takenaka M."/>
            <person name="Takezawa D."/>
            <person name="Tomogane H."/>
            <person name="Tsuzuki M."/>
            <person name="Ueda T."/>
            <person name="Umeda M."/>
            <person name="Ward J."/>
            <person name="Watanabe Y."/>
            <person name="Yazaki K."/>
            <person name="Yokoyama R."/>
            <person name="Yoshitake Y."/>
            <person name="Yotsui I."/>
            <person name="Zachgo S."/>
            <person name="Schmutz J."/>
        </authorList>
    </citation>
    <scope>NUCLEOTIDE SEQUENCE [LARGE SCALE GENOMIC DNA]</scope>
    <source>
        <strain evidence="5">cv. B-3</strain>
    </source>
</reference>
<feature type="domain" description="DC1" evidence="2">
    <location>
        <begin position="58"/>
        <end position="104"/>
    </location>
</feature>
<dbReference type="InterPro" id="IPR053192">
    <property type="entry name" value="Vacuole_Formation_Reg"/>
</dbReference>
<dbReference type="InterPro" id="IPR004146">
    <property type="entry name" value="DC1"/>
</dbReference>
<accession>A0A398ATV2</accession>
<dbReference type="PANTHER" id="PTHR32410:SF159">
    <property type="entry name" value="CYSTEINE_HISTIDINE-RICH C1 DOMAIN FAMILY PROTEIN"/>
    <property type="match status" value="1"/>
</dbReference>
<name>A0A398ATV2_BRACM</name>
<feature type="domain" description="DC1-like C-terminal" evidence="3">
    <location>
        <begin position="527"/>
        <end position="569"/>
    </location>
</feature>
<feature type="domain" description="DC1" evidence="2">
    <location>
        <begin position="118"/>
        <end position="164"/>
    </location>
</feature>
<dbReference type="InterPro" id="IPR046349">
    <property type="entry name" value="C1-like_sf"/>
</dbReference>
<proteinExistence type="predicted"/>
<dbReference type="PANTHER" id="PTHR32410">
    <property type="entry name" value="CYSTEINE/HISTIDINE-RICH C1 DOMAIN FAMILY PROTEIN"/>
    <property type="match status" value="1"/>
</dbReference>
<dbReference type="SUPFAM" id="SSF57889">
    <property type="entry name" value="Cysteine-rich domain"/>
    <property type="match status" value="6"/>
</dbReference>
<dbReference type="EMBL" id="CM010628">
    <property type="protein sequence ID" value="RID81169.1"/>
    <property type="molecule type" value="Genomic_DNA"/>
</dbReference>
<organism evidence="4 5">
    <name type="scientific">Brassica campestris</name>
    <name type="common">Field mustard</name>
    <dbReference type="NCBI Taxonomy" id="3711"/>
    <lineage>
        <taxon>Eukaryota</taxon>
        <taxon>Viridiplantae</taxon>
        <taxon>Streptophyta</taxon>
        <taxon>Embryophyta</taxon>
        <taxon>Tracheophyta</taxon>
        <taxon>Spermatophyta</taxon>
        <taxon>Magnoliopsida</taxon>
        <taxon>eudicotyledons</taxon>
        <taxon>Gunneridae</taxon>
        <taxon>Pentapetalae</taxon>
        <taxon>rosids</taxon>
        <taxon>malvids</taxon>
        <taxon>Brassicales</taxon>
        <taxon>Brassicaceae</taxon>
        <taxon>Brassiceae</taxon>
        <taxon>Brassica</taxon>
    </lineage>
</organism>
<feature type="domain" description="DC1" evidence="2">
    <location>
        <begin position="474"/>
        <end position="520"/>
    </location>
</feature>
<dbReference type="Pfam" id="PF22926">
    <property type="entry name" value="C1-like_CT"/>
    <property type="match status" value="1"/>
</dbReference>
<dbReference type="Pfam" id="PF03107">
    <property type="entry name" value="C1_2"/>
    <property type="match status" value="5"/>
</dbReference>
<keyword evidence="1" id="KW-0677">Repeat</keyword>
<evidence type="ECO:0000313" key="5">
    <source>
        <dbReference type="Proteomes" id="UP000264353"/>
    </source>
</evidence>
<feature type="domain" description="DC1" evidence="2">
    <location>
        <begin position="173"/>
        <end position="223"/>
    </location>
</feature>
<feature type="domain" description="DC1" evidence="2">
    <location>
        <begin position="420"/>
        <end position="462"/>
    </location>
</feature>
<sequence>MDTTISPMYKLSIHEHPLLPSAMTHVRLYGSYYCNKANCFCWFHKDCAESPLEINHHPSHPEHPLLLTKMAPEERGTPCDFCGQEIFSTCYSCLTCKFKVDLICGTKPSPSVVENPVYHDHTLVFSKKRMEKDQVPCEVCKESIGGPSYSCLKCNNVYFHLDCVNLSKEVDHPCHSSHPLKIMPSESLIDDDDAQQSCSLCVVQPKNVLYHCSICNFTLCLGCTKRPPPRVLNDAKTHTHPLTLFPSKIKFTCKVAGIEFDSFSYICLKCAYSCSICPKYVVHSQCAVDFNLWNGVELEGIPETSEDIVPFKVVGDNLIRHFMHEKHILLLLKDYDYERVRCEACVSQIGFGLCAHLPMKKNIVFNPTPYMLEYQGKAVYCYWCGLFSGGFKYTSQDPFGNYSFVDVHCSSISEPFVHNAHLHPLYFVETVEKSPCDACRRFQDGYVLNCSACDFDLCLYCATLPEKIWHISDEHPLTLYHGGKKATGTNWCEVCEMELDSSKWFFTCFDCGVTLHDECVLGDFSQYSVILNNQNSRPSCRSCHDRCQAPVILQVNDEHNGYICSNSCLYRVF</sequence>
<evidence type="ECO:0000313" key="4">
    <source>
        <dbReference type="EMBL" id="RID81169.1"/>
    </source>
</evidence>
<evidence type="ECO:0008006" key="6">
    <source>
        <dbReference type="Google" id="ProtNLM"/>
    </source>
</evidence>
<gene>
    <name evidence="4" type="ORF">BRARA_A03766</name>
</gene>
<evidence type="ECO:0000259" key="3">
    <source>
        <dbReference type="Pfam" id="PF22926"/>
    </source>
</evidence>
<evidence type="ECO:0000259" key="2">
    <source>
        <dbReference type="Pfam" id="PF03107"/>
    </source>
</evidence>